<reference evidence="1" key="1">
    <citation type="journal article" date="2014" name="Front. Microbiol.">
        <title>High frequency of phylogenetically diverse reductive dehalogenase-homologous genes in deep subseafloor sedimentary metagenomes.</title>
        <authorList>
            <person name="Kawai M."/>
            <person name="Futagami T."/>
            <person name="Toyoda A."/>
            <person name="Takaki Y."/>
            <person name="Nishi S."/>
            <person name="Hori S."/>
            <person name="Arai W."/>
            <person name="Tsubouchi T."/>
            <person name="Morono Y."/>
            <person name="Uchiyama I."/>
            <person name="Ito T."/>
            <person name="Fujiyama A."/>
            <person name="Inagaki F."/>
            <person name="Takami H."/>
        </authorList>
    </citation>
    <scope>NUCLEOTIDE SEQUENCE</scope>
    <source>
        <strain evidence="1">Expedition CK06-06</strain>
    </source>
</reference>
<evidence type="ECO:0000313" key="1">
    <source>
        <dbReference type="EMBL" id="GAG22948.1"/>
    </source>
</evidence>
<dbReference type="AlphaFoldDB" id="X0WEL5"/>
<dbReference type="EMBL" id="BARS01031864">
    <property type="protein sequence ID" value="GAG22948.1"/>
    <property type="molecule type" value="Genomic_DNA"/>
</dbReference>
<comment type="caution">
    <text evidence="1">The sequence shown here is derived from an EMBL/GenBank/DDBJ whole genome shotgun (WGS) entry which is preliminary data.</text>
</comment>
<accession>X0WEL5</accession>
<sequence length="40" mass="4393">SSRGQGVFPWYVIIFHAHEGPLVVVCHVGAGKGRSIVERF</sequence>
<gene>
    <name evidence="1" type="ORF">S01H1_49522</name>
</gene>
<proteinExistence type="predicted"/>
<name>X0WEL5_9ZZZZ</name>
<feature type="non-terminal residue" evidence="1">
    <location>
        <position position="1"/>
    </location>
</feature>
<protein>
    <submittedName>
        <fullName evidence="1">Uncharacterized protein</fullName>
    </submittedName>
</protein>
<organism evidence="1">
    <name type="scientific">marine sediment metagenome</name>
    <dbReference type="NCBI Taxonomy" id="412755"/>
    <lineage>
        <taxon>unclassified sequences</taxon>
        <taxon>metagenomes</taxon>
        <taxon>ecological metagenomes</taxon>
    </lineage>
</organism>